<keyword evidence="12" id="KW-1185">Reference proteome</keyword>
<evidence type="ECO:0000256" key="7">
    <source>
        <dbReference type="ARBA" id="ARBA00023078"/>
    </source>
</evidence>
<sequence length="178" mass="19240">MKSALRAICILALSFTEVEAFSFHSLIRSTTSNISSDKLDTSRIHDSLEGGSKTVQNILQKVPVVFAASLIQISVMASPVHAEVDIAKGSEIFTGNCAGCHAGGMNFVKPNKDLKKESLQKFVSASLDKDEVKDWVMKSGQHSRMVFMKAPSGNGKLTEAEFADVTAFIVDQASGDKW</sequence>
<dbReference type="Gene3D" id="1.10.760.10">
    <property type="entry name" value="Cytochrome c-like domain"/>
    <property type="match status" value="1"/>
</dbReference>
<dbReference type="InterPro" id="IPR023655">
    <property type="entry name" value="Cyt_C6"/>
</dbReference>
<keyword evidence="2" id="KW-0813">Transport</keyword>
<feature type="signal peptide" evidence="9">
    <location>
        <begin position="1"/>
        <end position="20"/>
    </location>
</feature>
<keyword evidence="3 8" id="KW-0349">Heme</keyword>
<gene>
    <name evidence="11" type="ORF">CTEN210_05820</name>
</gene>
<dbReference type="InterPro" id="IPR036909">
    <property type="entry name" value="Cyt_c-like_dom_sf"/>
</dbReference>
<dbReference type="Pfam" id="PF00034">
    <property type="entry name" value="Cytochrom_C"/>
    <property type="match status" value="1"/>
</dbReference>
<evidence type="ECO:0000256" key="9">
    <source>
        <dbReference type="SAM" id="SignalP"/>
    </source>
</evidence>
<comment type="caution">
    <text evidence="11">The sequence shown here is derived from an EMBL/GenBank/DDBJ whole genome shotgun (WGS) entry which is preliminary data.</text>
</comment>
<keyword evidence="4 8" id="KW-0479">Metal-binding</keyword>
<evidence type="ECO:0000256" key="1">
    <source>
        <dbReference type="ARBA" id="ARBA00009650"/>
    </source>
</evidence>
<evidence type="ECO:0000256" key="2">
    <source>
        <dbReference type="ARBA" id="ARBA00022448"/>
    </source>
</evidence>
<dbReference type="PANTHER" id="PTHR34688:SF2">
    <property type="entry name" value="CYTOCHROME C6, CHLOROPLASTIC"/>
    <property type="match status" value="1"/>
</dbReference>
<dbReference type="PROSITE" id="PS51007">
    <property type="entry name" value="CYTC"/>
    <property type="match status" value="1"/>
</dbReference>
<dbReference type="InterPro" id="IPR009056">
    <property type="entry name" value="Cyt_c-like_dom"/>
</dbReference>
<keyword evidence="6 8" id="KW-0408">Iron</keyword>
<evidence type="ECO:0000313" key="12">
    <source>
        <dbReference type="Proteomes" id="UP001054902"/>
    </source>
</evidence>
<evidence type="ECO:0000256" key="4">
    <source>
        <dbReference type="ARBA" id="ARBA00022723"/>
    </source>
</evidence>
<reference evidence="11 12" key="1">
    <citation type="journal article" date="2021" name="Sci. Rep.">
        <title>The genome of the diatom Chaetoceros tenuissimus carries an ancient integrated fragment of an extant virus.</title>
        <authorList>
            <person name="Hongo Y."/>
            <person name="Kimura K."/>
            <person name="Takaki Y."/>
            <person name="Yoshida Y."/>
            <person name="Baba S."/>
            <person name="Kobayashi G."/>
            <person name="Nagasaki K."/>
            <person name="Hano T."/>
            <person name="Tomaru Y."/>
        </authorList>
    </citation>
    <scope>NUCLEOTIDE SEQUENCE [LARGE SCALE GENOMIC DNA]</scope>
    <source>
        <strain evidence="11 12">NIES-3715</strain>
    </source>
</reference>
<proteinExistence type="inferred from homology"/>
<dbReference type="EMBL" id="BLLK01000038">
    <property type="protein sequence ID" value="GFH49344.1"/>
    <property type="molecule type" value="Genomic_DNA"/>
</dbReference>
<feature type="domain" description="Cytochrome c" evidence="10">
    <location>
        <begin position="84"/>
        <end position="173"/>
    </location>
</feature>
<evidence type="ECO:0000256" key="8">
    <source>
        <dbReference type="PROSITE-ProRule" id="PRU00433"/>
    </source>
</evidence>
<evidence type="ECO:0000256" key="6">
    <source>
        <dbReference type="ARBA" id="ARBA00023004"/>
    </source>
</evidence>
<evidence type="ECO:0000256" key="3">
    <source>
        <dbReference type="ARBA" id="ARBA00022617"/>
    </source>
</evidence>
<dbReference type="GO" id="GO:0005506">
    <property type="term" value="F:iron ion binding"/>
    <property type="evidence" value="ECO:0007669"/>
    <property type="project" value="InterPro"/>
</dbReference>
<keyword evidence="5" id="KW-0249">Electron transport</keyword>
<dbReference type="SUPFAM" id="SSF46626">
    <property type="entry name" value="Cytochrome c"/>
    <property type="match status" value="1"/>
</dbReference>
<evidence type="ECO:0000256" key="5">
    <source>
        <dbReference type="ARBA" id="ARBA00022982"/>
    </source>
</evidence>
<dbReference type="PANTHER" id="PTHR34688">
    <property type="entry name" value="CYTOCHROME C6, CHLOROPLASTIC"/>
    <property type="match status" value="1"/>
</dbReference>
<evidence type="ECO:0000313" key="11">
    <source>
        <dbReference type="EMBL" id="GFH49344.1"/>
    </source>
</evidence>
<organism evidence="11 12">
    <name type="scientific">Chaetoceros tenuissimus</name>
    <dbReference type="NCBI Taxonomy" id="426638"/>
    <lineage>
        <taxon>Eukaryota</taxon>
        <taxon>Sar</taxon>
        <taxon>Stramenopiles</taxon>
        <taxon>Ochrophyta</taxon>
        <taxon>Bacillariophyta</taxon>
        <taxon>Coscinodiscophyceae</taxon>
        <taxon>Chaetocerotophycidae</taxon>
        <taxon>Chaetocerotales</taxon>
        <taxon>Chaetocerotaceae</taxon>
        <taxon>Chaetoceros</taxon>
    </lineage>
</organism>
<name>A0AAD3CPB8_9STRA</name>
<dbReference type="GO" id="GO:0009055">
    <property type="term" value="F:electron transfer activity"/>
    <property type="evidence" value="ECO:0007669"/>
    <property type="project" value="InterPro"/>
</dbReference>
<dbReference type="AlphaFoldDB" id="A0AAD3CPB8"/>
<keyword evidence="9" id="KW-0732">Signal</keyword>
<evidence type="ECO:0000259" key="10">
    <source>
        <dbReference type="PROSITE" id="PS51007"/>
    </source>
</evidence>
<keyword evidence="7" id="KW-0793">Thylakoid</keyword>
<protein>
    <recommendedName>
        <fullName evidence="10">Cytochrome c domain-containing protein</fullName>
    </recommendedName>
</protein>
<accession>A0AAD3CPB8</accession>
<feature type="chain" id="PRO_5042103984" description="Cytochrome c domain-containing protein" evidence="9">
    <location>
        <begin position="21"/>
        <end position="178"/>
    </location>
</feature>
<dbReference type="Proteomes" id="UP001054902">
    <property type="component" value="Unassembled WGS sequence"/>
</dbReference>
<dbReference type="GO" id="GO:0020037">
    <property type="term" value="F:heme binding"/>
    <property type="evidence" value="ECO:0007669"/>
    <property type="project" value="InterPro"/>
</dbReference>
<comment type="similarity">
    <text evidence="1">Belongs to the cytochrome c family. PetJ subfamily.</text>
</comment>